<evidence type="ECO:0000256" key="4">
    <source>
        <dbReference type="ARBA" id="ARBA00051441"/>
    </source>
</evidence>
<dbReference type="GO" id="GO:0004123">
    <property type="term" value="F:cystathionine gamma-lyase activity"/>
    <property type="evidence" value="ECO:0007669"/>
    <property type="project" value="TreeGrafter"/>
</dbReference>
<dbReference type="GO" id="GO:0003962">
    <property type="term" value="F:cystathionine gamma-synthase activity"/>
    <property type="evidence" value="ECO:0007669"/>
    <property type="project" value="UniProtKB-EC"/>
</dbReference>
<dbReference type="GO" id="GO:0005737">
    <property type="term" value="C:cytoplasm"/>
    <property type="evidence" value="ECO:0007669"/>
    <property type="project" value="TreeGrafter"/>
</dbReference>
<comment type="catalytic activity">
    <reaction evidence="4">
        <text>O-succinyl-L-homoserine + L-cysteine = L,L-cystathionine + succinate + H(+)</text>
        <dbReference type="Rhea" id="RHEA:20397"/>
        <dbReference type="ChEBI" id="CHEBI:15378"/>
        <dbReference type="ChEBI" id="CHEBI:30031"/>
        <dbReference type="ChEBI" id="CHEBI:35235"/>
        <dbReference type="ChEBI" id="CHEBI:57661"/>
        <dbReference type="ChEBI" id="CHEBI:58161"/>
        <dbReference type="EC" id="2.5.1.48"/>
    </reaction>
</comment>
<accession>A0A941I090</accession>
<proteinExistence type="inferred from homology"/>
<dbReference type="NCBIfam" id="NF005871">
    <property type="entry name" value="PRK07811.1"/>
    <property type="match status" value="1"/>
</dbReference>
<dbReference type="FunFam" id="3.90.1150.10:FF:000008">
    <property type="entry name" value="Cystathionine gamma-synthase"/>
    <property type="match status" value="1"/>
</dbReference>
<gene>
    <name evidence="11" type="ORF">KC207_10200</name>
</gene>
<name>A0A941I090_9MICO</name>
<dbReference type="PANTHER" id="PTHR11808:SF15">
    <property type="entry name" value="CYSTATHIONINE GAMMA-LYASE"/>
    <property type="match status" value="1"/>
</dbReference>
<dbReference type="Pfam" id="PF01053">
    <property type="entry name" value="Cys_Met_Meta_PP"/>
    <property type="match status" value="1"/>
</dbReference>
<evidence type="ECO:0000313" key="11">
    <source>
        <dbReference type="EMBL" id="MBR7743660.1"/>
    </source>
</evidence>
<dbReference type="InterPro" id="IPR015424">
    <property type="entry name" value="PyrdxlP-dep_Trfase"/>
</dbReference>
<dbReference type="EC" id="2.5.1.48" evidence="5"/>
<comment type="similarity">
    <text evidence="2 9">Belongs to the trans-sulfuration enzymes family.</text>
</comment>
<dbReference type="Gene3D" id="3.40.640.10">
    <property type="entry name" value="Type I PLP-dependent aspartate aminotransferase-like (Major domain)"/>
    <property type="match status" value="1"/>
</dbReference>
<sequence length="392" mass="41079">MTSQTPGFSTRAIHAGQEPDPTTGAVVPPIHQVSTYKQDGVGGLRGGYEYSRSANPTRTALEECIAALEGGERGFAFASGLAGEDAVLRALLRPGDHVVVPSDAYGGTYRLFTQVVEPWGVGHSVAAVADVDSVRAAIRPETRLVWVETPTNPLLGVADIAAIAEVTHAAGALLVVDNTFASPYLQSPIALGADVVVHSTTKYCGGHSDVVGGAVVVAPGVTTHGGASAAERIAFYQNAMGAVAGPFDAWLVLRGLKTLAVRMERHCDNAEAVVEMLRAHPGVTAVHYPGLPDHPGHEVAARQMRRFGGMVSFRVRGGEDVAAKVCGETQVWILGESLGGVESLIEHPARMTHASVAGTELEVPGDLVRLSVGIEDVDDLVEDLRTVLDRLT</sequence>
<feature type="modified residue" description="N6-(pyridoxal phosphate)lysine" evidence="8">
    <location>
        <position position="202"/>
    </location>
</feature>
<evidence type="ECO:0000256" key="7">
    <source>
        <dbReference type="ARBA" id="ARBA00083849"/>
    </source>
</evidence>
<feature type="region of interest" description="Disordered" evidence="10">
    <location>
        <begin position="1"/>
        <end position="25"/>
    </location>
</feature>
<evidence type="ECO:0000256" key="1">
    <source>
        <dbReference type="ARBA" id="ARBA00001933"/>
    </source>
</evidence>
<protein>
    <recommendedName>
        <fullName evidence="6">Cystathionine gamma-synthase</fullName>
        <ecNumber evidence="5">2.5.1.48</ecNumber>
    </recommendedName>
    <alternativeName>
        <fullName evidence="7">O-succinylhomoserine (thiol)-lyase</fullName>
    </alternativeName>
</protein>
<evidence type="ECO:0000313" key="12">
    <source>
        <dbReference type="Proteomes" id="UP000677016"/>
    </source>
</evidence>
<evidence type="ECO:0000256" key="5">
    <source>
        <dbReference type="ARBA" id="ARBA00066530"/>
    </source>
</evidence>
<dbReference type="Gene3D" id="3.90.1150.10">
    <property type="entry name" value="Aspartate Aminotransferase, domain 1"/>
    <property type="match status" value="1"/>
</dbReference>
<dbReference type="SUPFAM" id="SSF53383">
    <property type="entry name" value="PLP-dependent transferases"/>
    <property type="match status" value="1"/>
</dbReference>
<dbReference type="Proteomes" id="UP000677016">
    <property type="component" value="Unassembled WGS sequence"/>
</dbReference>
<dbReference type="CDD" id="cd00614">
    <property type="entry name" value="CGS_like"/>
    <property type="match status" value="1"/>
</dbReference>
<evidence type="ECO:0000256" key="2">
    <source>
        <dbReference type="ARBA" id="ARBA00009077"/>
    </source>
</evidence>
<dbReference type="PIRSF" id="PIRSF001434">
    <property type="entry name" value="CGS"/>
    <property type="match status" value="1"/>
</dbReference>
<dbReference type="PANTHER" id="PTHR11808">
    <property type="entry name" value="TRANS-SULFURATION ENZYME FAMILY MEMBER"/>
    <property type="match status" value="1"/>
</dbReference>
<dbReference type="GO" id="GO:0019346">
    <property type="term" value="P:transsulfuration"/>
    <property type="evidence" value="ECO:0007669"/>
    <property type="project" value="InterPro"/>
</dbReference>
<comment type="caution">
    <text evidence="11">The sequence shown here is derived from an EMBL/GenBank/DDBJ whole genome shotgun (WGS) entry which is preliminary data.</text>
</comment>
<dbReference type="FunFam" id="3.40.640.10:FF:000009">
    <property type="entry name" value="Cystathionine gamma-synthase homolog"/>
    <property type="match status" value="1"/>
</dbReference>
<dbReference type="AlphaFoldDB" id="A0A941I090"/>
<keyword evidence="11" id="KW-0808">Transferase</keyword>
<keyword evidence="12" id="KW-1185">Reference proteome</keyword>
<dbReference type="InterPro" id="IPR000277">
    <property type="entry name" value="Cys/Met-Metab_PyrdxlP-dep_enz"/>
</dbReference>
<keyword evidence="3 8" id="KW-0663">Pyridoxal phosphate</keyword>
<evidence type="ECO:0000256" key="6">
    <source>
        <dbReference type="ARBA" id="ARBA00068008"/>
    </source>
</evidence>
<dbReference type="InterPro" id="IPR015422">
    <property type="entry name" value="PyrdxlP-dep_Trfase_small"/>
</dbReference>
<dbReference type="GO" id="GO:0030170">
    <property type="term" value="F:pyridoxal phosphate binding"/>
    <property type="evidence" value="ECO:0007669"/>
    <property type="project" value="InterPro"/>
</dbReference>
<evidence type="ECO:0000256" key="3">
    <source>
        <dbReference type="ARBA" id="ARBA00022898"/>
    </source>
</evidence>
<reference evidence="11" key="1">
    <citation type="submission" date="2021-04" db="EMBL/GenBank/DDBJ databases">
        <title>Phycicoccus avicenniae sp. nov., a novel endophytic actinomycetes isolated from branch of Avicennia mariana.</title>
        <authorList>
            <person name="Tuo L."/>
        </authorList>
    </citation>
    <scope>NUCLEOTIDE SEQUENCE</scope>
    <source>
        <strain evidence="11">BSK3Z-2</strain>
    </source>
</reference>
<evidence type="ECO:0000256" key="8">
    <source>
        <dbReference type="PIRSR" id="PIRSR001434-2"/>
    </source>
</evidence>
<dbReference type="GO" id="GO:0019343">
    <property type="term" value="P:cysteine biosynthetic process via cystathionine"/>
    <property type="evidence" value="ECO:0007669"/>
    <property type="project" value="TreeGrafter"/>
</dbReference>
<evidence type="ECO:0000256" key="10">
    <source>
        <dbReference type="SAM" id="MobiDB-lite"/>
    </source>
</evidence>
<organism evidence="11 12">
    <name type="scientific">Phycicoccus avicenniae</name>
    <dbReference type="NCBI Taxonomy" id="2828860"/>
    <lineage>
        <taxon>Bacteria</taxon>
        <taxon>Bacillati</taxon>
        <taxon>Actinomycetota</taxon>
        <taxon>Actinomycetes</taxon>
        <taxon>Micrococcales</taxon>
        <taxon>Intrasporangiaceae</taxon>
        <taxon>Phycicoccus</taxon>
    </lineage>
</organism>
<comment type="cofactor">
    <cofactor evidence="1 9">
        <name>pyridoxal 5'-phosphate</name>
        <dbReference type="ChEBI" id="CHEBI:597326"/>
    </cofactor>
</comment>
<evidence type="ECO:0000256" key="9">
    <source>
        <dbReference type="RuleBase" id="RU362118"/>
    </source>
</evidence>
<dbReference type="InterPro" id="IPR015421">
    <property type="entry name" value="PyrdxlP-dep_Trfase_major"/>
</dbReference>
<dbReference type="RefSeq" id="WP_211602912.1">
    <property type="nucleotide sequence ID" value="NZ_JAGSNF010000013.1"/>
</dbReference>
<dbReference type="EMBL" id="JAGSNF010000013">
    <property type="protein sequence ID" value="MBR7743660.1"/>
    <property type="molecule type" value="Genomic_DNA"/>
</dbReference>